<evidence type="ECO:0000313" key="4">
    <source>
        <dbReference type="EMBL" id="OLP53263.1"/>
    </source>
</evidence>
<dbReference type="InterPro" id="IPR023065">
    <property type="entry name" value="Uncharacterised_ApaG"/>
</dbReference>
<accession>A0A1Q9AEC0</accession>
<evidence type="ECO:0000256" key="2">
    <source>
        <dbReference type="HAMAP-Rule" id="MF_00791"/>
    </source>
</evidence>
<dbReference type="Gene3D" id="2.60.40.1470">
    <property type="entry name" value="ApaG domain"/>
    <property type="match status" value="1"/>
</dbReference>
<dbReference type="EMBL" id="MKIO01000040">
    <property type="protein sequence ID" value="OLP53263.1"/>
    <property type="molecule type" value="Genomic_DNA"/>
</dbReference>
<comment type="caution">
    <text evidence="4">The sequence shown here is derived from an EMBL/GenBank/DDBJ whole genome shotgun (WGS) entry which is preliminary data.</text>
</comment>
<name>A0A1Q9AEC0_9HYPH</name>
<gene>
    <name evidence="2" type="primary">apaG</name>
    <name evidence="4" type="ORF">BJF92_00385</name>
    <name evidence="5" type="ORF">BTR14_14025</name>
</gene>
<dbReference type="GO" id="GO:0070987">
    <property type="term" value="P:error-free translesion synthesis"/>
    <property type="evidence" value="ECO:0007669"/>
    <property type="project" value="TreeGrafter"/>
</dbReference>
<evidence type="ECO:0000313" key="7">
    <source>
        <dbReference type="Proteomes" id="UP000192652"/>
    </source>
</evidence>
<reference evidence="4 6" key="1">
    <citation type="submission" date="2016-09" db="EMBL/GenBank/DDBJ databases">
        <title>Rhizobium sp. nov., a novel species isolated from the rice rhizosphere.</title>
        <authorList>
            <person name="Zhao J."/>
            <person name="Zhang X."/>
        </authorList>
    </citation>
    <scope>NUCLEOTIDE SEQUENCE [LARGE SCALE GENOMIC DNA]</scope>
    <source>
        <strain evidence="4 6">MH17</strain>
    </source>
</reference>
<evidence type="ECO:0000259" key="3">
    <source>
        <dbReference type="PROSITE" id="PS51087"/>
    </source>
</evidence>
<sequence length="130" mass="14618">MYRALTREIEVTVEPYYLEEQSDPEDSRYVWGYRIMIVNHSSKAVRLMTRYWNITDANGQVDEVNGPGVIGKQPVLQPGESYEYSSGCPLDTPSGVMFGHYSMETTDGEVFEVAIPAFSLDTPGLSRVLN</sequence>
<dbReference type="Pfam" id="PF04379">
    <property type="entry name" value="DUF525"/>
    <property type="match status" value="1"/>
</dbReference>
<dbReference type="HAMAP" id="MF_00791">
    <property type="entry name" value="ApaG"/>
    <property type="match status" value="1"/>
</dbReference>
<evidence type="ECO:0000313" key="6">
    <source>
        <dbReference type="Proteomes" id="UP000186143"/>
    </source>
</evidence>
<dbReference type="Proteomes" id="UP000186143">
    <property type="component" value="Unassembled WGS sequence"/>
</dbReference>
<keyword evidence="7" id="KW-1185">Reference proteome</keyword>
<dbReference type="PANTHER" id="PTHR14289">
    <property type="entry name" value="F-BOX ONLY PROTEIN 3"/>
    <property type="match status" value="1"/>
</dbReference>
<dbReference type="STRING" id="1672749.BJF92_00385"/>
<proteinExistence type="inferred from homology"/>
<dbReference type="OrthoDB" id="9795226at2"/>
<dbReference type="Proteomes" id="UP000192652">
    <property type="component" value="Unassembled WGS sequence"/>
</dbReference>
<dbReference type="RefSeq" id="WP_075636498.1">
    <property type="nucleotide sequence ID" value="NZ_MKIO01000040.1"/>
</dbReference>
<dbReference type="AlphaFoldDB" id="A0A1Q9AEC0"/>
<dbReference type="InterPro" id="IPR007474">
    <property type="entry name" value="ApaG_domain"/>
</dbReference>
<evidence type="ECO:0000313" key="5">
    <source>
        <dbReference type="EMBL" id="OQP85888.1"/>
    </source>
</evidence>
<dbReference type="SUPFAM" id="SSF110069">
    <property type="entry name" value="ApaG-like"/>
    <property type="match status" value="1"/>
</dbReference>
<reference evidence="5 7" key="3">
    <citation type="journal article" date="2017" name="Antonie Van Leeuwenhoek">
        <title>Rhizobium rhizosphaerae sp. nov., a novel species isolated from rice rhizosphere.</title>
        <authorList>
            <person name="Zhao J.J."/>
            <person name="Zhang J."/>
            <person name="Zhang R.J."/>
            <person name="Zhang C.W."/>
            <person name="Yin H.Q."/>
            <person name="Zhang X.X."/>
        </authorList>
    </citation>
    <scope>NUCLEOTIDE SEQUENCE [LARGE SCALE GENOMIC DNA]</scope>
    <source>
        <strain evidence="5 7">RD15</strain>
    </source>
</reference>
<dbReference type="PANTHER" id="PTHR14289:SF16">
    <property type="entry name" value="POLYMERASE DELTA-INTERACTING PROTEIN 2"/>
    <property type="match status" value="1"/>
</dbReference>
<dbReference type="InterPro" id="IPR036767">
    <property type="entry name" value="ApaG_sf"/>
</dbReference>
<protein>
    <recommendedName>
        <fullName evidence="1 2">Protein ApaG</fullName>
    </recommendedName>
</protein>
<organism evidence="4 6">
    <name type="scientific">Xaviernesmea rhizosphaerae</name>
    <dbReference type="NCBI Taxonomy" id="1672749"/>
    <lineage>
        <taxon>Bacteria</taxon>
        <taxon>Pseudomonadati</taxon>
        <taxon>Pseudomonadota</taxon>
        <taxon>Alphaproteobacteria</taxon>
        <taxon>Hyphomicrobiales</taxon>
        <taxon>Rhizobiaceae</taxon>
        <taxon>Rhizobium/Agrobacterium group</taxon>
        <taxon>Xaviernesmea</taxon>
    </lineage>
</organism>
<dbReference type="NCBIfam" id="NF003967">
    <property type="entry name" value="PRK05461.1"/>
    <property type="match status" value="1"/>
</dbReference>
<dbReference type="PROSITE" id="PS51087">
    <property type="entry name" value="APAG"/>
    <property type="match status" value="1"/>
</dbReference>
<feature type="domain" description="ApaG" evidence="3">
    <location>
        <begin position="3"/>
        <end position="127"/>
    </location>
</feature>
<evidence type="ECO:0000256" key="1">
    <source>
        <dbReference type="ARBA" id="ARBA00017693"/>
    </source>
</evidence>
<reference evidence="5" key="2">
    <citation type="submission" date="2016-12" db="EMBL/GenBank/DDBJ databases">
        <authorList>
            <person name="Zhang X."/>
            <person name="Zhao J."/>
        </authorList>
    </citation>
    <scope>NUCLEOTIDE SEQUENCE</scope>
    <source>
        <strain evidence="5">RD15</strain>
    </source>
</reference>
<dbReference type="EMBL" id="MSPX01000011">
    <property type="protein sequence ID" value="OQP85888.1"/>
    <property type="molecule type" value="Genomic_DNA"/>
</dbReference>